<dbReference type="PANTHER" id="PTHR40072">
    <property type="entry name" value="MOLYBDOPTERIN-GUANINE DINUCLEOTIDE BIOSYNTHESIS ADAPTER PROTEIN-RELATED"/>
    <property type="match status" value="1"/>
</dbReference>
<evidence type="ECO:0000313" key="2">
    <source>
        <dbReference type="EMBL" id="AEI40193.1"/>
    </source>
</evidence>
<dbReference type="CDD" id="cd03116">
    <property type="entry name" value="MobB"/>
    <property type="match status" value="1"/>
</dbReference>
<dbReference type="NCBIfam" id="TIGR00176">
    <property type="entry name" value="mobB"/>
    <property type="match status" value="1"/>
</dbReference>
<organism evidence="2 3">
    <name type="scientific">Paenibacillus mucilaginosus (strain KNP414)</name>
    <dbReference type="NCBI Taxonomy" id="1036673"/>
    <lineage>
        <taxon>Bacteria</taxon>
        <taxon>Bacillati</taxon>
        <taxon>Bacillota</taxon>
        <taxon>Bacilli</taxon>
        <taxon>Bacillales</taxon>
        <taxon>Paenibacillaceae</taxon>
        <taxon>Paenibacillus</taxon>
    </lineage>
</organism>
<dbReference type="Gene3D" id="3.40.50.300">
    <property type="entry name" value="P-loop containing nucleotide triphosphate hydrolases"/>
    <property type="match status" value="1"/>
</dbReference>
<gene>
    <name evidence="2" type="ordered locus">KNP414_01630</name>
</gene>
<dbReference type="HOGENOM" id="CLU_068199_1_0_9"/>
<accession>F8FPG9</accession>
<name>F8FPG9_PAEMK</name>
<feature type="domain" description="Molybdopterin-guanine dinucleotide biosynthesis protein B (MobB)" evidence="1">
    <location>
        <begin position="5"/>
        <end position="123"/>
    </location>
</feature>
<sequence>MSMTVIGLAGWSDSGKTTLLVKLAGVLEGQGVRVAVIKHDAHGHYKEAEGADSTRFAQAGASAVVVVSPEAVRTYERRRSGLGEALDALRAGGRYELVLVEGFKEEHHDKIAVFRTAEQAGILSVLSRPPIAWVTPDEGTAGNRPEGLPVFHPDEVSGIADWIRSRMGNRE</sequence>
<dbReference type="AlphaFoldDB" id="F8FPG9"/>
<dbReference type="Pfam" id="PF03205">
    <property type="entry name" value="MobB"/>
    <property type="match status" value="1"/>
</dbReference>
<evidence type="ECO:0000259" key="1">
    <source>
        <dbReference type="Pfam" id="PF03205"/>
    </source>
</evidence>
<dbReference type="InterPro" id="IPR004435">
    <property type="entry name" value="MobB_dom"/>
</dbReference>
<proteinExistence type="predicted"/>
<dbReference type="PANTHER" id="PTHR40072:SF1">
    <property type="entry name" value="MOLYBDOPTERIN-GUANINE DINUCLEOTIDE BIOSYNTHESIS ADAPTER PROTEIN"/>
    <property type="match status" value="1"/>
</dbReference>
<dbReference type="InterPro" id="IPR052539">
    <property type="entry name" value="MGD_biosynthesis_adapter"/>
</dbReference>
<protein>
    <submittedName>
        <fullName evidence="2">Molybdopterin-guanine dinucleotide biosynthesis protein B</fullName>
    </submittedName>
</protein>
<dbReference type="RefSeq" id="WP_013915355.1">
    <property type="nucleotide sequence ID" value="NC_015690.1"/>
</dbReference>
<dbReference type="EMBL" id="CP002869">
    <property type="protein sequence ID" value="AEI40193.1"/>
    <property type="molecule type" value="Genomic_DNA"/>
</dbReference>
<dbReference type="InterPro" id="IPR027417">
    <property type="entry name" value="P-loop_NTPase"/>
</dbReference>
<dbReference type="GO" id="GO:0006777">
    <property type="term" value="P:Mo-molybdopterin cofactor biosynthetic process"/>
    <property type="evidence" value="ECO:0007669"/>
    <property type="project" value="InterPro"/>
</dbReference>
<dbReference type="GO" id="GO:0005525">
    <property type="term" value="F:GTP binding"/>
    <property type="evidence" value="ECO:0007669"/>
    <property type="project" value="InterPro"/>
</dbReference>
<dbReference type="SUPFAM" id="SSF52540">
    <property type="entry name" value="P-loop containing nucleoside triphosphate hydrolases"/>
    <property type="match status" value="1"/>
</dbReference>
<dbReference type="KEGG" id="pms:KNP414_01630"/>
<evidence type="ECO:0000313" key="3">
    <source>
        <dbReference type="Proteomes" id="UP000006620"/>
    </source>
</evidence>
<dbReference type="Proteomes" id="UP000006620">
    <property type="component" value="Chromosome"/>
</dbReference>
<reference evidence="3" key="1">
    <citation type="submission" date="2011-06" db="EMBL/GenBank/DDBJ databases">
        <title>Complete genome sequence of Paenibacillus mucilaginosus KNP414.</title>
        <authorList>
            <person name="Wang J."/>
            <person name="Hu S."/>
            <person name="Hu X."/>
            <person name="Zhang B."/>
            <person name="Dong D."/>
            <person name="Zhang S."/>
            <person name="Zhao K."/>
            <person name="Wu D."/>
        </authorList>
    </citation>
    <scope>NUCLEOTIDE SEQUENCE [LARGE SCALE GENOMIC DNA]</scope>
    <source>
        <strain evidence="3">KNP414</strain>
    </source>
</reference>
<dbReference type="PATRIC" id="fig|1036673.3.peg.1442"/>
<reference evidence="2 3" key="2">
    <citation type="journal article" date="2013" name="Genome Announc.">
        <title>Genome Sequence of Growth-Improving Paenibacillus mucilaginosus Strain KNP414.</title>
        <authorList>
            <person name="Lu J.J."/>
            <person name="Wang J.F."/>
            <person name="Hu X.F."/>
        </authorList>
    </citation>
    <scope>NUCLEOTIDE SEQUENCE [LARGE SCALE GENOMIC DNA]</scope>
    <source>
        <strain evidence="2 3">KNP414</strain>
    </source>
</reference>